<protein>
    <submittedName>
        <fullName evidence="2">Uncharacterized protein</fullName>
    </submittedName>
</protein>
<dbReference type="Proteomes" id="UP001335648">
    <property type="component" value="Unassembled WGS sequence"/>
</dbReference>
<sequence length="299" mass="32785">MGVKYTPIAEYFPSKDLYLWSRDGVHLSDSAGMPILRTLAIRQGEAAPMGVEVMLRPPTSRGTVAVEQQIQDTEAENLRGEGQLFIGARSRLLNSSKCEGRMNPSSPGPNSPRASLGDMGLQGSVTPLRAKKKWDNLKKRYKDCKYPGSGEGVASGCTEEKCEARKPMKPFPALIVIFCCAQDKYSHSHDNSGPSEAACSHPDQECRKCKLRQQQIDILEEEKATLLASLRMNKIAGDVVAKVELLCHTPAPKLPDMTMPMRTPPSPFNRESSTLRDGDASVAGSPSAKKFPIAKWQIR</sequence>
<name>A0AAN8B712_9TELE</name>
<accession>A0AAN8B712</accession>
<feature type="region of interest" description="Disordered" evidence="1">
    <location>
        <begin position="266"/>
        <end position="286"/>
    </location>
</feature>
<evidence type="ECO:0000313" key="2">
    <source>
        <dbReference type="EMBL" id="KAK5879438.1"/>
    </source>
</evidence>
<proteinExistence type="predicted"/>
<comment type="caution">
    <text evidence="2">The sequence shown here is derived from an EMBL/GenBank/DDBJ whole genome shotgun (WGS) entry which is preliminary data.</text>
</comment>
<dbReference type="AlphaFoldDB" id="A0AAN8B712"/>
<evidence type="ECO:0000313" key="3">
    <source>
        <dbReference type="Proteomes" id="UP001335648"/>
    </source>
</evidence>
<feature type="region of interest" description="Disordered" evidence="1">
    <location>
        <begin position="98"/>
        <end position="122"/>
    </location>
</feature>
<evidence type="ECO:0000256" key="1">
    <source>
        <dbReference type="SAM" id="MobiDB-lite"/>
    </source>
</evidence>
<keyword evidence="3" id="KW-1185">Reference proteome</keyword>
<reference evidence="2 3" key="1">
    <citation type="journal article" date="2023" name="Mol. Biol. Evol.">
        <title>Genomics of Secondarily Temperate Adaptation in the Only Non-Antarctic Icefish.</title>
        <authorList>
            <person name="Rivera-Colon A.G."/>
            <person name="Rayamajhi N."/>
            <person name="Minhas B.F."/>
            <person name="Madrigal G."/>
            <person name="Bilyk K.T."/>
            <person name="Yoon V."/>
            <person name="Hune M."/>
            <person name="Gregory S."/>
            <person name="Cheng C.H.C."/>
            <person name="Catchen J.M."/>
        </authorList>
    </citation>
    <scope>NUCLEOTIDE SEQUENCE [LARGE SCALE GENOMIC DNA]</scope>
    <source>
        <strain evidence="2">JC2023a</strain>
    </source>
</reference>
<organism evidence="2 3">
    <name type="scientific">Champsocephalus esox</name>
    <name type="common">pike icefish</name>
    <dbReference type="NCBI Taxonomy" id="159716"/>
    <lineage>
        <taxon>Eukaryota</taxon>
        <taxon>Metazoa</taxon>
        <taxon>Chordata</taxon>
        <taxon>Craniata</taxon>
        <taxon>Vertebrata</taxon>
        <taxon>Euteleostomi</taxon>
        <taxon>Actinopterygii</taxon>
        <taxon>Neopterygii</taxon>
        <taxon>Teleostei</taxon>
        <taxon>Neoteleostei</taxon>
        <taxon>Acanthomorphata</taxon>
        <taxon>Eupercaria</taxon>
        <taxon>Perciformes</taxon>
        <taxon>Notothenioidei</taxon>
        <taxon>Channichthyidae</taxon>
        <taxon>Champsocephalus</taxon>
    </lineage>
</organism>
<gene>
    <name evidence="2" type="ORF">CesoFtcFv8_024737</name>
</gene>
<dbReference type="EMBL" id="JAULUE010002065">
    <property type="protein sequence ID" value="KAK5879438.1"/>
    <property type="molecule type" value="Genomic_DNA"/>
</dbReference>